<accession>A0AAD7IWD4</accession>
<protein>
    <submittedName>
        <fullName evidence="1">Uncharacterized protein</fullName>
    </submittedName>
</protein>
<gene>
    <name evidence="1" type="ORF">B0H16DRAFT_1461005</name>
</gene>
<evidence type="ECO:0000313" key="1">
    <source>
        <dbReference type="EMBL" id="KAJ7749986.1"/>
    </source>
</evidence>
<dbReference type="AlphaFoldDB" id="A0AAD7IWD4"/>
<proteinExistence type="predicted"/>
<evidence type="ECO:0000313" key="2">
    <source>
        <dbReference type="Proteomes" id="UP001215598"/>
    </source>
</evidence>
<dbReference type="Proteomes" id="UP001215598">
    <property type="component" value="Unassembled WGS sequence"/>
</dbReference>
<reference evidence="1" key="1">
    <citation type="submission" date="2023-03" db="EMBL/GenBank/DDBJ databases">
        <title>Massive genome expansion in bonnet fungi (Mycena s.s.) driven by repeated elements and novel gene families across ecological guilds.</title>
        <authorList>
            <consortium name="Lawrence Berkeley National Laboratory"/>
            <person name="Harder C.B."/>
            <person name="Miyauchi S."/>
            <person name="Viragh M."/>
            <person name="Kuo A."/>
            <person name="Thoen E."/>
            <person name="Andreopoulos B."/>
            <person name="Lu D."/>
            <person name="Skrede I."/>
            <person name="Drula E."/>
            <person name="Henrissat B."/>
            <person name="Morin E."/>
            <person name="Kohler A."/>
            <person name="Barry K."/>
            <person name="LaButti K."/>
            <person name="Morin E."/>
            <person name="Salamov A."/>
            <person name="Lipzen A."/>
            <person name="Mereny Z."/>
            <person name="Hegedus B."/>
            <person name="Baldrian P."/>
            <person name="Stursova M."/>
            <person name="Weitz H."/>
            <person name="Taylor A."/>
            <person name="Grigoriev I.V."/>
            <person name="Nagy L.G."/>
            <person name="Martin F."/>
            <person name="Kauserud H."/>
        </authorList>
    </citation>
    <scope>NUCLEOTIDE SEQUENCE</scope>
    <source>
        <strain evidence="1">CBHHK182m</strain>
    </source>
</reference>
<organism evidence="1 2">
    <name type="scientific">Mycena metata</name>
    <dbReference type="NCBI Taxonomy" id="1033252"/>
    <lineage>
        <taxon>Eukaryota</taxon>
        <taxon>Fungi</taxon>
        <taxon>Dikarya</taxon>
        <taxon>Basidiomycota</taxon>
        <taxon>Agaricomycotina</taxon>
        <taxon>Agaricomycetes</taxon>
        <taxon>Agaricomycetidae</taxon>
        <taxon>Agaricales</taxon>
        <taxon>Marasmiineae</taxon>
        <taxon>Mycenaceae</taxon>
        <taxon>Mycena</taxon>
    </lineage>
</organism>
<comment type="caution">
    <text evidence="1">The sequence shown here is derived from an EMBL/GenBank/DDBJ whole genome shotgun (WGS) entry which is preliminary data.</text>
</comment>
<dbReference type="EMBL" id="JARKIB010000067">
    <property type="protein sequence ID" value="KAJ7749986.1"/>
    <property type="molecule type" value="Genomic_DNA"/>
</dbReference>
<sequence>MAPPLFSRTTGGWEEGIQSYYSSWLLRHTRVELTELPATSFSFIRWSRNFGVPLHVPALFGSTFPLGITFTIREVYRLVFGADGLSTVYTPSTGTKYNPASAPLVDFKRTRLHQGWHHAEFEGRDQPLFGITHYWVVSLKEEAKDETNGSGYPGEF</sequence>
<keyword evidence="2" id="KW-1185">Reference proteome</keyword>
<name>A0AAD7IWD4_9AGAR</name>